<comment type="subcellular location">
    <subcellularLocation>
        <location evidence="2">Cytoplasm</location>
    </subcellularLocation>
</comment>
<gene>
    <name evidence="2" type="primary">rbfA</name>
    <name evidence="3" type="ORF">A3A44_02760</name>
</gene>
<dbReference type="PANTHER" id="PTHR33515">
    <property type="entry name" value="RIBOSOME-BINDING FACTOR A, CHLOROPLASTIC-RELATED"/>
    <property type="match status" value="1"/>
</dbReference>
<dbReference type="NCBIfam" id="TIGR00082">
    <property type="entry name" value="rbfA"/>
    <property type="match status" value="1"/>
</dbReference>
<protein>
    <recommendedName>
        <fullName evidence="2">Ribosome-binding factor A</fullName>
    </recommendedName>
</protein>
<name>A0A1G2LGA9_9BACT</name>
<dbReference type="STRING" id="1802281.A3A44_02760"/>
<dbReference type="SUPFAM" id="SSF89919">
    <property type="entry name" value="Ribosome-binding factor A, RbfA"/>
    <property type="match status" value="1"/>
</dbReference>
<comment type="subunit">
    <text evidence="2">Monomer. Binds 30S ribosomal subunits, but not 50S ribosomal subunits or 70S ribosomes.</text>
</comment>
<keyword evidence="1 2" id="KW-0690">Ribosome biogenesis</keyword>
<dbReference type="InterPro" id="IPR015946">
    <property type="entry name" value="KH_dom-like_a/b"/>
</dbReference>
<comment type="caution">
    <text evidence="3">The sequence shown here is derived from an EMBL/GenBank/DDBJ whole genome shotgun (WGS) entry which is preliminary data.</text>
</comment>
<evidence type="ECO:0000313" key="3">
    <source>
        <dbReference type="EMBL" id="OHA09859.1"/>
    </source>
</evidence>
<dbReference type="InterPro" id="IPR020053">
    <property type="entry name" value="Ribosome-bd_factorA_CS"/>
</dbReference>
<dbReference type="InterPro" id="IPR023799">
    <property type="entry name" value="RbfA_dom_sf"/>
</dbReference>
<organism evidence="3 4">
    <name type="scientific">Candidatus Sungbacteria bacterium RIFCSPLOWO2_01_FULL_60_25</name>
    <dbReference type="NCBI Taxonomy" id="1802281"/>
    <lineage>
        <taxon>Bacteria</taxon>
        <taxon>Candidatus Sungiibacteriota</taxon>
    </lineage>
</organism>
<dbReference type="GO" id="GO:0043024">
    <property type="term" value="F:ribosomal small subunit binding"/>
    <property type="evidence" value="ECO:0007669"/>
    <property type="project" value="TreeGrafter"/>
</dbReference>
<accession>A0A1G2LGA9</accession>
<dbReference type="Gene3D" id="3.30.300.20">
    <property type="match status" value="1"/>
</dbReference>
<dbReference type="GO" id="GO:0005829">
    <property type="term" value="C:cytosol"/>
    <property type="evidence" value="ECO:0007669"/>
    <property type="project" value="TreeGrafter"/>
</dbReference>
<dbReference type="Proteomes" id="UP000178977">
    <property type="component" value="Unassembled WGS sequence"/>
</dbReference>
<evidence type="ECO:0000256" key="1">
    <source>
        <dbReference type="ARBA" id="ARBA00022517"/>
    </source>
</evidence>
<reference evidence="3 4" key="1">
    <citation type="journal article" date="2016" name="Nat. Commun.">
        <title>Thousands of microbial genomes shed light on interconnected biogeochemical processes in an aquifer system.</title>
        <authorList>
            <person name="Anantharaman K."/>
            <person name="Brown C.T."/>
            <person name="Hug L.A."/>
            <person name="Sharon I."/>
            <person name="Castelle C.J."/>
            <person name="Probst A.J."/>
            <person name="Thomas B.C."/>
            <person name="Singh A."/>
            <person name="Wilkins M.J."/>
            <person name="Karaoz U."/>
            <person name="Brodie E.L."/>
            <person name="Williams K.H."/>
            <person name="Hubbard S.S."/>
            <person name="Banfield J.F."/>
        </authorList>
    </citation>
    <scope>NUCLEOTIDE SEQUENCE [LARGE SCALE GENOMIC DNA]</scope>
</reference>
<sequence>MADPRRVEKVNVLIREVVAGILAREAQFPEGTLVTVTRVSASHDLYYATVFVSILGGGAEAEALAFAELRKETGAVQHLLNRALRMRPVPKITFAIDVEEKRRERVEKLLGKQAREG</sequence>
<dbReference type="AlphaFoldDB" id="A0A1G2LGA9"/>
<dbReference type="Pfam" id="PF02033">
    <property type="entry name" value="RBFA"/>
    <property type="match status" value="1"/>
</dbReference>
<dbReference type="HAMAP" id="MF_00003">
    <property type="entry name" value="RbfA"/>
    <property type="match status" value="1"/>
</dbReference>
<comment type="function">
    <text evidence="2">One of several proteins that assist in the late maturation steps of the functional core of the 30S ribosomal subunit. Associates with free 30S ribosomal subunits (but not with 30S subunits that are part of 70S ribosomes or polysomes). Required for efficient processing of 16S rRNA. May interact with the 5'-terminal helix region of 16S rRNA.</text>
</comment>
<dbReference type="PROSITE" id="PS01319">
    <property type="entry name" value="RBFA"/>
    <property type="match status" value="1"/>
</dbReference>
<proteinExistence type="inferred from homology"/>
<dbReference type="InterPro" id="IPR000238">
    <property type="entry name" value="RbfA"/>
</dbReference>
<evidence type="ECO:0000313" key="4">
    <source>
        <dbReference type="Proteomes" id="UP000178977"/>
    </source>
</evidence>
<keyword evidence="2" id="KW-0963">Cytoplasm</keyword>
<comment type="similarity">
    <text evidence="2">Belongs to the RbfA family.</text>
</comment>
<dbReference type="GO" id="GO:0030490">
    <property type="term" value="P:maturation of SSU-rRNA"/>
    <property type="evidence" value="ECO:0007669"/>
    <property type="project" value="UniProtKB-UniRule"/>
</dbReference>
<dbReference type="EMBL" id="MHQT01000011">
    <property type="protein sequence ID" value="OHA09859.1"/>
    <property type="molecule type" value="Genomic_DNA"/>
</dbReference>
<dbReference type="PANTHER" id="PTHR33515:SF1">
    <property type="entry name" value="RIBOSOME-BINDING FACTOR A, CHLOROPLASTIC-RELATED"/>
    <property type="match status" value="1"/>
</dbReference>
<evidence type="ECO:0000256" key="2">
    <source>
        <dbReference type="HAMAP-Rule" id="MF_00003"/>
    </source>
</evidence>